<proteinExistence type="predicted"/>
<organism evidence="1 2">
    <name type="scientific">Paraburkholderia diazotrophica</name>
    <dbReference type="NCBI Taxonomy" id="667676"/>
    <lineage>
        <taxon>Bacteria</taxon>
        <taxon>Pseudomonadati</taxon>
        <taxon>Pseudomonadota</taxon>
        <taxon>Betaproteobacteria</taxon>
        <taxon>Burkholderiales</taxon>
        <taxon>Burkholderiaceae</taxon>
        <taxon>Paraburkholderia</taxon>
    </lineage>
</organism>
<dbReference type="OrthoDB" id="9104065at2"/>
<accession>A0A1H6S6I3</accession>
<name>A0A1H6S6I3_9BURK</name>
<evidence type="ECO:0000313" key="2">
    <source>
        <dbReference type="Proteomes" id="UP000198866"/>
    </source>
</evidence>
<dbReference type="AlphaFoldDB" id="A0A1H6S6I3"/>
<dbReference type="EMBL" id="FNYE01000003">
    <property type="protein sequence ID" value="SEI63561.1"/>
    <property type="molecule type" value="Genomic_DNA"/>
</dbReference>
<evidence type="ECO:0000313" key="1">
    <source>
        <dbReference type="EMBL" id="SEI63561.1"/>
    </source>
</evidence>
<protein>
    <submittedName>
        <fullName evidence="1">TfoX N-terminal domain-containing protein</fullName>
    </submittedName>
</protein>
<dbReference type="Gene3D" id="3.30.1460.30">
    <property type="entry name" value="YgaC/TfoX-N like chaperone"/>
    <property type="match status" value="1"/>
</dbReference>
<gene>
    <name evidence="1" type="ORF">SAMN05192539_100390</name>
</gene>
<reference evidence="2" key="1">
    <citation type="submission" date="2016-10" db="EMBL/GenBank/DDBJ databases">
        <authorList>
            <person name="Varghese N."/>
            <person name="Submissions S."/>
        </authorList>
    </citation>
    <scope>NUCLEOTIDE SEQUENCE [LARGE SCALE GENOMIC DNA]</scope>
    <source>
        <strain evidence="2">LMG 26031</strain>
    </source>
</reference>
<dbReference type="STRING" id="667676.SAMN05192539_100390"/>
<dbReference type="Proteomes" id="UP000198866">
    <property type="component" value="Unassembled WGS sequence"/>
</dbReference>
<keyword evidence="2" id="KW-1185">Reference proteome</keyword>
<sequence length="100" mass="11253">MATLTLEHSAALLVALRVVACRYDAITERKFFGCPAFFVGRRMAACVYGDTIALKLPQLSVTTLLETRGCKQFQPYRRYPMLRWLAFDASSPAFASLEEL</sequence>
<dbReference type="RefSeq" id="WP_090863775.1">
    <property type="nucleotide sequence ID" value="NZ_FNYE01000003.1"/>
</dbReference>
<dbReference type="SUPFAM" id="SSF159894">
    <property type="entry name" value="YgaC/TfoX-N like"/>
    <property type="match status" value="1"/>
</dbReference>